<evidence type="ECO:0000256" key="4">
    <source>
        <dbReference type="ARBA" id="ARBA00023242"/>
    </source>
</evidence>
<evidence type="ECO:0000313" key="5">
    <source>
        <dbReference type="EMBL" id="OLY84174.1"/>
    </source>
</evidence>
<dbReference type="AlphaFoldDB" id="A0A1R0H541"/>
<evidence type="ECO:0000256" key="3">
    <source>
        <dbReference type="ARBA" id="ARBA00022737"/>
    </source>
</evidence>
<dbReference type="InterPro" id="IPR015943">
    <property type="entry name" value="WD40/YVTN_repeat-like_dom_sf"/>
</dbReference>
<accession>A0A1R0H541</accession>
<dbReference type="EMBL" id="LSSL01000594">
    <property type="protein sequence ID" value="OLY84174.1"/>
    <property type="molecule type" value="Genomic_DNA"/>
</dbReference>
<comment type="subcellular location">
    <subcellularLocation>
        <location evidence="1">Nucleus</location>
    </subcellularLocation>
</comment>
<keyword evidence="4" id="KW-0539">Nucleus</keyword>
<reference evidence="5 6" key="1">
    <citation type="journal article" date="2016" name="Mol. Biol. Evol.">
        <title>Genome-Wide Survey of Gut Fungi (Harpellales) Reveals the First Horizontally Transferred Ubiquitin Gene from a Mosquito Host.</title>
        <authorList>
            <person name="Wang Y."/>
            <person name="White M.M."/>
            <person name="Kvist S."/>
            <person name="Moncalvo J.M."/>
        </authorList>
    </citation>
    <scope>NUCLEOTIDE SEQUENCE [LARGE SCALE GENOMIC DNA]</scope>
    <source>
        <strain evidence="5 6">ALG-7-W6</strain>
    </source>
</reference>
<name>A0A1R0H541_9FUNG</name>
<proteinExistence type="predicted"/>
<dbReference type="InterPro" id="IPR001680">
    <property type="entry name" value="WD40_rpt"/>
</dbReference>
<keyword evidence="2" id="KW-0853">WD repeat</keyword>
<dbReference type="Gene3D" id="2.130.10.10">
    <property type="entry name" value="YVTN repeat-like/Quinoprotein amine dehydrogenase"/>
    <property type="match status" value="1"/>
</dbReference>
<evidence type="ECO:0000313" key="6">
    <source>
        <dbReference type="Proteomes" id="UP000187455"/>
    </source>
</evidence>
<dbReference type="PANTHER" id="PTHR22652">
    <property type="entry name" value="NUCLEOPORIN NUP43"/>
    <property type="match status" value="1"/>
</dbReference>
<organism evidence="5 6">
    <name type="scientific">Smittium mucronatum</name>
    <dbReference type="NCBI Taxonomy" id="133383"/>
    <lineage>
        <taxon>Eukaryota</taxon>
        <taxon>Fungi</taxon>
        <taxon>Fungi incertae sedis</taxon>
        <taxon>Zoopagomycota</taxon>
        <taxon>Kickxellomycotina</taxon>
        <taxon>Harpellomycetes</taxon>
        <taxon>Harpellales</taxon>
        <taxon>Legeriomycetaceae</taxon>
        <taxon>Smittium</taxon>
    </lineage>
</organism>
<dbReference type="InterPro" id="IPR036322">
    <property type="entry name" value="WD40_repeat_dom_sf"/>
</dbReference>
<keyword evidence="3" id="KW-0677">Repeat</keyword>
<dbReference type="SMART" id="SM00320">
    <property type="entry name" value="WD40"/>
    <property type="match status" value="5"/>
</dbReference>
<dbReference type="STRING" id="133383.A0A1R0H541"/>
<dbReference type="GO" id="GO:0031080">
    <property type="term" value="C:nuclear pore outer ring"/>
    <property type="evidence" value="ECO:0007669"/>
    <property type="project" value="TreeGrafter"/>
</dbReference>
<evidence type="ECO:0000256" key="2">
    <source>
        <dbReference type="ARBA" id="ARBA00022574"/>
    </source>
</evidence>
<dbReference type="Proteomes" id="UP000187455">
    <property type="component" value="Unassembled WGS sequence"/>
</dbReference>
<dbReference type="SUPFAM" id="SSF50978">
    <property type="entry name" value="WD40 repeat-like"/>
    <property type="match status" value="1"/>
</dbReference>
<gene>
    <name evidence="5" type="ORF">AYI68_g1668</name>
</gene>
<comment type="caution">
    <text evidence="5">The sequence shown here is derived from an EMBL/GenBank/DDBJ whole genome shotgun (WGS) entry which is preliminary data.</text>
</comment>
<keyword evidence="6" id="KW-1185">Reference proteome</keyword>
<dbReference type="OrthoDB" id="427795at2759"/>
<dbReference type="PANTHER" id="PTHR22652:SF0">
    <property type="entry name" value="NUCLEOPORIN NUP43"/>
    <property type="match status" value="1"/>
</dbReference>
<sequence length="354" mass="38991">MSGIIEEELYSHSASGRISSLRWLPPQAGIAYNDTDLLFVTGTSGIVQELTLWSMKNPDFKSGPNELNLSEFGSLKHKGDVNSISPLGSDAIITSSSNGRVNLLKLEDLNEDIERILIHKSDVLSHFYDSGESSACLAVSVNNGYGSAPEIVSCGEDGFLSFISPNTFSLSERRVADYAPITDLKWQNQFQIILGTFFGNIKTFDKRSPNPSVQNFVFDASNDCNINAIDIHPTLNYLVSAVNENGVAKVFDLRNNKHDLLSMSSPSHLPYWDVQFIPQTPDKIAVCCENGSLTIFDYKHQPTNMGNHSEMDITGIYSHSLNQMPMTCVDFHPLTKSGTALCGSEGECIFIKNM</sequence>
<evidence type="ECO:0000256" key="1">
    <source>
        <dbReference type="ARBA" id="ARBA00004123"/>
    </source>
</evidence>
<protein>
    <submittedName>
        <fullName evidence="5">Nucleoporin Nup43</fullName>
    </submittedName>
</protein>